<dbReference type="InParanoid" id="A0A067QK42"/>
<dbReference type="Proteomes" id="UP000027135">
    <property type="component" value="Unassembled WGS sequence"/>
</dbReference>
<evidence type="ECO:0000313" key="3">
    <source>
        <dbReference type="Proteomes" id="UP000027135"/>
    </source>
</evidence>
<dbReference type="AlphaFoldDB" id="A0A067QK42"/>
<dbReference type="EMBL" id="KK853256">
    <property type="protein sequence ID" value="KDR09268.1"/>
    <property type="molecule type" value="Genomic_DNA"/>
</dbReference>
<feature type="region of interest" description="Disordered" evidence="1">
    <location>
        <begin position="50"/>
        <end position="91"/>
    </location>
</feature>
<reference evidence="2 3" key="1">
    <citation type="journal article" date="2014" name="Nat. Commun.">
        <title>Molecular traces of alternative social organization in a termite genome.</title>
        <authorList>
            <person name="Terrapon N."/>
            <person name="Li C."/>
            <person name="Robertson H.M."/>
            <person name="Ji L."/>
            <person name="Meng X."/>
            <person name="Booth W."/>
            <person name="Chen Z."/>
            <person name="Childers C.P."/>
            <person name="Glastad K.M."/>
            <person name="Gokhale K."/>
            <person name="Gowin J."/>
            <person name="Gronenberg W."/>
            <person name="Hermansen R.A."/>
            <person name="Hu H."/>
            <person name="Hunt B.G."/>
            <person name="Huylmans A.K."/>
            <person name="Khalil S.M."/>
            <person name="Mitchell R.D."/>
            <person name="Munoz-Torres M.C."/>
            <person name="Mustard J.A."/>
            <person name="Pan H."/>
            <person name="Reese J.T."/>
            <person name="Scharf M.E."/>
            <person name="Sun F."/>
            <person name="Vogel H."/>
            <person name="Xiao J."/>
            <person name="Yang W."/>
            <person name="Yang Z."/>
            <person name="Yang Z."/>
            <person name="Zhou J."/>
            <person name="Zhu J."/>
            <person name="Brent C.S."/>
            <person name="Elsik C.G."/>
            <person name="Goodisman M.A."/>
            <person name="Liberles D.A."/>
            <person name="Roe R.M."/>
            <person name="Vargo E.L."/>
            <person name="Vilcinskas A."/>
            <person name="Wang J."/>
            <person name="Bornberg-Bauer E."/>
            <person name="Korb J."/>
            <person name="Zhang G."/>
            <person name="Liebig J."/>
        </authorList>
    </citation>
    <scope>NUCLEOTIDE SEQUENCE [LARGE SCALE GENOMIC DNA]</scope>
    <source>
        <tissue evidence="2">Whole organism</tissue>
    </source>
</reference>
<accession>A0A067QK42</accession>
<feature type="compositionally biased region" description="Basic and acidic residues" evidence="1">
    <location>
        <begin position="60"/>
        <end position="71"/>
    </location>
</feature>
<sequence length="146" mass="16733">MPSVRKQGKTIHGEAREIISSVVKLCDEEARRKELKFPLTHATDRAGRYAGVPKALINKGRRESKDRDEKGTLSPLHTPGKHRPRPTDRNVTIDSFDMSVIRRTVQEFYATQKKVPSCPKLLPIIKQKIDFPWGVDSLWNILHNRV</sequence>
<organism evidence="2 3">
    <name type="scientific">Zootermopsis nevadensis</name>
    <name type="common">Dampwood termite</name>
    <dbReference type="NCBI Taxonomy" id="136037"/>
    <lineage>
        <taxon>Eukaryota</taxon>
        <taxon>Metazoa</taxon>
        <taxon>Ecdysozoa</taxon>
        <taxon>Arthropoda</taxon>
        <taxon>Hexapoda</taxon>
        <taxon>Insecta</taxon>
        <taxon>Pterygota</taxon>
        <taxon>Neoptera</taxon>
        <taxon>Polyneoptera</taxon>
        <taxon>Dictyoptera</taxon>
        <taxon>Blattodea</taxon>
        <taxon>Blattoidea</taxon>
        <taxon>Termitoidae</taxon>
        <taxon>Termopsidae</taxon>
        <taxon>Zootermopsis</taxon>
    </lineage>
</organism>
<evidence type="ECO:0000313" key="2">
    <source>
        <dbReference type="EMBL" id="KDR09268.1"/>
    </source>
</evidence>
<evidence type="ECO:0000256" key="1">
    <source>
        <dbReference type="SAM" id="MobiDB-lite"/>
    </source>
</evidence>
<keyword evidence="3" id="KW-1185">Reference proteome</keyword>
<gene>
    <name evidence="2" type="ORF">L798_00934</name>
</gene>
<proteinExistence type="predicted"/>
<name>A0A067QK42_ZOONE</name>
<dbReference type="OMA" id="MVPPYIH"/>
<protein>
    <submittedName>
        <fullName evidence="2">Uncharacterized protein</fullName>
    </submittedName>
</protein>